<reference evidence="1 2" key="1">
    <citation type="submission" date="2024-02" db="EMBL/GenBank/DDBJ databases">
        <authorList>
            <person name="Chen Y."/>
            <person name="Shah S."/>
            <person name="Dougan E. K."/>
            <person name="Thang M."/>
            <person name="Chan C."/>
        </authorList>
    </citation>
    <scope>NUCLEOTIDE SEQUENCE [LARGE SCALE GENOMIC DNA]</scope>
</reference>
<sequence length="137" mass="15355">MLASETSERSNTAQPGMVLEAKEPSWSMCQDILIQRVSVLHATNWRSGWVQSCGKHAAAFSMKDRRLNQQLGFLHDHLWRKLDDTKCGGWVHLRDYKRTPAAGGRHGQTLGVAHVRASIAHWVAEAEGACTGSRHWQ</sequence>
<accession>A0ABP0MDQ9</accession>
<proteinExistence type="predicted"/>
<evidence type="ECO:0000313" key="1">
    <source>
        <dbReference type="EMBL" id="CAK9049281.1"/>
    </source>
</evidence>
<evidence type="ECO:0000313" key="2">
    <source>
        <dbReference type="Proteomes" id="UP001642464"/>
    </source>
</evidence>
<organism evidence="1 2">
    <name type="scientific">Durusdinium trenchii</name>
    <dbReference type="NCBI Taxonomy" id="1381693"/>
    <lineage>
        <taxon>Eukaryota</taxon>
        <taxon>Sar</taxon>
        <taxon>Alveolata</taxon>
        <taxon>Dinophyceae</taxon>
        <taxon>Suessiales</taxon>
        <taxon>Symbiodiniaceae</taxon>
        <taxon>Durusdinium</taxon>
    </lineage>
</organism>
<comment type="caution">
    <text evidence="1">The sequence shown here is derived from an EMBL/GenBank/DDBJ whole genome shotgun (WGS) entry which is preliminary data.</text>
</comment>
<gene>
    <name evidence="1" type="ORF">SCF082_LOCUS27325</name>
</gene>
<protein>
    <submittedName>
        <fullName evidence="1">Uncharacterized protein</fullName>
    </submittedName>
</protein>
<name>A0ABP0MDQ9_9DINO</name>
<keyword evidence="2" id="KW-1185">Reference proteome</keyword>
<dbReference type="Proteomes" id="UP001642464">
    <property type="component" value="Unassembled WGS sequence"/>
</dbReference>
<dbReference type="EMBL" id="CAXAMM010021112">
    <property type="protein sequence ID" value="CAK9049281.1"/>
    <property type="molecule type" value="Genomic_DNA"/>
</dbReference>